<dbReference type="PANTHER" id="PTHR12804:SF0">
    <property type="entry name" value="SIGNAL PEPTIDASE COMPLEX SUBUNIT 3"/>
    <property type="match status" value="1"/>
</dbReference>
<dbReference type="GO" id="GO:0006465">
    <property type="term" value="P:signal peptide processing"/>
    <property type="evidence" value="ECO:0007669"/>
    <property type="project" value="UniProtKB-UniRule"/>
</dbReference>
<dbReference type="Pfam" id="PF04573">
    <property type="entry name" value="SPC22"/>
    <property type="match status" value="1"/>
</dbReference>
<dbReference type="AlphaFoldDB" id="A0AAD3YBR1"/>
<comment type="caution">
    <text evidence="11">The sequence shown here is derived from an EMBL/GenBank/DDBJ whole genome shotgun (WGS) entry which is preliminary data.</text>
</comment>
<dbReference type="GO" id="GO:0005787">
    <property type="term" value="C:signal peptidase complex"/>
    <property type="evidence" value="ECO:0007669"/>
    <property type="project" value="UniProtKB-UniRule"/>
</dbReference>
<keyword evidence="12" id="KW-1185">Reference proteome</keyword>
<sequence>MYSTLQRLNHYGSISTTFVMVLLGLISLASFCTLPAIKNGTVTVNDVIVRHGRMNGWGPPEEIVNVRFDMRTDLTPLLHSYNTKQLFMYLTATYTDDVSGDTHEVVLWDRIITRNKIKDFRSTGDSVARKNRSPRPKIRIDDVKNKYVWRNPSRSFKNIHNANMTLSYHLMPYVGLLTSGVAATAQGMVEIPALVKR</sequence>
<dbReference type="PANTHER" id="PTHR12804">
    <property type="entry name" value="MICROSOMAL SIGNAL PEPTIDASE 23 KD SUBUNIT SPC22/23"/>
    <property type="match status" value="1"/>
</dbReference>
<reference evidence="11" key="1">
    <citation type="journal article" date="2023" name="BMC Genomics">
        <title>Chromosome-level genome assemblies of Cutaneotrichosporon spp. (Trichosporonales, Basidiomycota) reveal imbalanced evolution between nucleotide sequences and chromosome synteny.</title>
        <authorList>
            <person name="Kobayashi Y."/>
            <person name="Kayamori A."/>
            <person name="Aoki K."/>
            <person name="Shiwa Y."/>
            <person name="Matsutani M."/>
            <person name="Fujita N."/>
            <person name="Sugita T."/>
            <person name="Iwasaki W."/>
            <person name="Tanaka N."/>
            <person name="Takashima M."/>
        </authorList>
    </citation>
    <scope>NUCLEOTIDE SEQUENCE</scope>
    <source>
        <strain evidence="11">HIS016</strain>
    </source>
</reference>
<evidence type="ECO:0000256" key="5">
    <source>
        <dbReference type="ARBA" id="ARBA00022968"/>
    </source>
</evidence>
<accession>A0AAD3YBR1</accession>
<reference evidence="11" key="2">
    <citation type="submission" date="2023-06" db="EMBL/GenBank/DDBJ databases">
        <authorList>
            <person name="Kobayashi Y."/>
            <person name="Kayamori A."/>
            <person name="Aoki K."/>
            <person name="Shiwa Y."/>
            <person name="Fujita N."/>
            <person name="Sugita T."/>
            <person name="Iwasaki W."/>
            <person name="Tanaka N."/>
            <person name="Takashima M."/>
        </authorList>
    </citation>
    <scope>NUCLEOTIDE SEQUENCE</scope>
    <source>
        <strain evidence="11">HIS016</strain>
    </source>
</reference>
<dbReference type="InterPro" id="IPR007653">
    <property type="entry name" value="SPC3"/>
</dbReference>
<dbReference type="Proteomes" id="UP001222932">
    <property type="component" value="Unassembled WGS sequence"/>
</dbReference>
<evidence type="ECO:0000256" key="9">
    <source>
        <dbReference type="PIRNR" id="PIRNR016089"/>
    </source>
</evidence>
<dbReference type="GO" id="GO:0045047">
    <property type="term" value="P:protein targeting to ER"/>
    <property type="evidence" value="ECO:0007669"/>
    <property type="project" value="TreeGrafter"/>
</dbReference>
<dbReference type="EMBL" id="BTCM01000004">
    <property type="protein sequence ID" value="GMK57305.1"/>
    <property type="molecule type" value="Genomic_DNA"/>
</dbReference>
<evidence type="ECO:0000313" key="12">
    <source>
        <dbReference type="Proteomes" id="UP001222932"/>
    </source>
</evidence>
<keyword evidence="4 9" id="KW-0256">Endoplasmic reticulum</keyword>
<gene>
    <name evidence="11" type="ORF">CspeluHIS016_0401390</name>
</gene>
<keyword evidence="5" id="KW-0735">Signal-anchor</keyword>
<evidence type="ECO:0000256" key="3">
    <source>
        <dbReference type="ARBA" id="ARBA00022692"/>
    </source>
</evidence>
<keyword evidence="7 9" id="KW-0472">Membrane</keyword>
<evidence type="ECO:0000256" key="7">
    <source>
        <dbReference type="ARBA" id="ARBA00023136"/>
    </source>
</evidence>
<comment type="subcellular location">
    <subcellularLocation>
        <location evidence="1">Endoplasmic reticulum membrane</location>
        <topology evidence="1">Single-pass type II membrane protein</topology>
    </subcellularLocation>
</comment>
<evidence type="ECO:0000313" key="11">
    <source>
        <dbReference type="EMBL" id="GMK57305.1"/>
    </source>
</evidence>
<keyword evidence="6 10" id="KW-1133">Transmembrane helix</keyword>
<name>A0AAD3YBR1_9TREE</name>
<evidence type="ECO:0000256" key="1">
    <source>
        <dbReference type="ARBA" id="ARBA00004648"/>
    </source>
</evidence>
<keyword evidence="3 10" id="KW-0812">Transmembrane</keyword>
<organism evidence="11 12">
    <name type="scientific">Cutaneotrichosporon spelunceum</name>
    <dbReference type="NCBI Taxonomy" id="1672016"/>
    <lineage>
        <taxon>Eukaryota</taxon>
        <taxon>Fungi</taxon>
        <taxon>Dikarya</taxon>
        <taxon>Basidiomycota</taxon>
        <taxon>Agaricomycotina</taxon>
        <taxon>Tremellomycetes</taxon>
        <taxon>Trichosporonales</taxon>
        <taxon>Trichosporonaceae</taxon>
        <taxon>Cutaneotrichosporon</taxon>
    </lineage>
</organism>
<comment type="similarity">
    <text evidence="2 9">Belongs to the SPCS3 family.</text>
</comment>
<comment type="function">
    <text evidence="8">Essential component of the signal peptidase complex (SPC) which catalyzes the cleavage of N-terminal signal sequences from nascent proteins as they are translocated into the lumen of the endoplasmic reticulum. Essential for the SPC catalytic activity, possibly by stabilizing and positioning the active center of the complex close to the lumenal surface. Essential for viability.</text>
</comment>
<dbReference type="PIRSF" id="PIRSF016089">
    <property type="entry name" value="SPC22"/>
    <property type="match status" value="1"/>
</dbReference>
<evidence type="ECO:0000256" key="6">
    <source>
        <dbReference type="ARBA" id="ARBA00022989"/>
    </source>
</evidence>
<protein>
    <recommendedName>
        <fullName evidence="9">Signal peptidase subunit 3</fullName>
    </recommendedName>
</protein>
<evidence type="ECO:0000256" key="10">
    <source>
        <dbReference type="SAM" id="Phobius"/>
    </source>
</evidence>
<evidence type="ECO:0000256" key="2">
    <source>
        <dbReference type="ARBA" id="ARBA00009289"/>
    </source>
</evidence>
<feature type="transmembrane region" description="Helical" evidence="10">
    <location>
        <begin position="12"/>
        <end position="31"/>
    </location>
</feature>
<evidence type="ECO:0000256" key="4">
    <source>
        <dbReference type="ARBA" id="ARBA00022824"/>
    </source>
</evidence>
<proteinExistence type="inferred from homology"/>
<evidence type="ECO:0000256" key="8">
    <source>
        <dbReference type="ARBA" id="ARBA00045670"/>
    </source>
</evidence>